<evidence type="ECO:0000259" key="1">
    <source>
        <dbReference type="Pfam" id="PF13529"/>
    </source>
</evidence>
<proteinExistence type="predicted"/>
<organism evidence="2 3">
    <name type="scientific">Nonomuraea longicatena</name>
    <dbReference type="NCBI Taxonomy" id="83682"/>
    <lineage>
        <taxon>Bacteria</taxon>
        <taxon>Bacillati</taxon>
        <taxon>Actinomycetota</taxon>
        <taxon>Actinomycetes</taxon>
        <taxon>Streptosporangiales</taxon>
        <taxon>Streptosporangiaceae</taxon>
        <taxon>Nonomuraea</taxon>
    </lineage>
</organism>
<accession>A0ABP4AVR3</accession>
<dbReference type="RefSeq" id="WP_343952872.1">
    <property type="nucleotide sequence ID" value="NZ_BAAAHQ010000031.1"/>
</dbReference>
<protein>
    <submittedName>
        <fullName evidence="2">Peptidase C39 family protein</fullName>
    </submittedName>
</protein>
<feature type="domain" description="Peptidase C39-like" evidence="1">
    <location>
        <begin position="166"/>
        <end position="308"/>
    </location>
</feature>
<sequence length="343" mass="36853">MRLLIAVLLTLPGPLPQDGRADNRSVVPGTPGSYVRRGAWEVARWTSGRQRLGFPATEIVPSWTADTPPGTHVRVELSVPGSRWYVMGDWSYDGPRTSVTGQADAHGRVATDVFAAARPVTAYRLRVSLYRRPGAAVSARVRTLAAAASRPGGARARGGQAWGTELPVPRKSQLAHAGHGGRGWCSPAATAMVLAYWRKGPRAAELTWVPRGDPDPAVDHAARHTYDRAYRGTGNWAFNTAYAGRFGLDARVVRLTSLAEAEALVAAGVPVVTSLSFTAKELGYSSDGHLMVVTGFTREGAVIANDPAAKGVRAVYPRDAFERAWQRSSSGTAYVIRPFRADR</sequence>
<gene>
    <name evidence="2" type="ORF">GCM10009560_54250</name>
</gene>
<reference evidence="3" key="1">
    <citation type="journal article" date="2019" name="Int. J. Syst. Evol. Microbiol.">
        <title>The Global Catalogue of Microorganisms (GCM) 10K type strain sequencing project: providing services to taxonomists for standard genome sequencing and annotation.</title>
        <authorList>
            <consortium name="The Broad Institute Genomics Platform"/>
            <consortium name="The Broad Institute Genome Sequencing Center for Infectious Disease"/>
            <person name="Wu L."/>
            <person name="Ma J."/>
        </authorList>
    </citation>
    <scope>NUCLEOTIDE SEQUENCE [LARGE SCALE GENOMIC DNA]</scope>
    <source>
        <strain evidence="3">JCM 11136</strain>
    </source>
</reference>
<evidence type="ECO:0000313" key="2">
    <source>
        <dbReference type="EMBL" id="GAA0941922.1"/>
    </source>
</evidence>
<keyword evidence="3" id="KW-1185">Reference proteome</keyword>
<dbReference type="Proteomes" id="UP001501578">
    <property type="component" value="Unassembled WGS sequence"/>
</dbReference>
<dbReference type="Gene3D" id="3.90.70.10">
    <property type="entry name" value="Cysteine proteinases"/>
    <property type="match status" value="1"/>
</dbReference>
<dbReference type="Pfam" id="PF13529">
    <property type="entry name" value="Peptidase_C39_2"/>
    <property type="match status" value="1"/>
</dbReference>
<name>A0ABP4AVR3_9ACTN</name>
<dbReference type="InterPro" id="IPR039564">
    <property type="entry name" value="Peptidase_C39-like"/>
</dbReference>
<dbReference type="EMBL" id="BAAAHQ010000031">
    <property type="protein sequence ID" value="GAA0941922.1"/>
    <property type="molecule type" value="Genomic_DNA"/>
</dbReference>
<comment type="caution">
    <text evidence="2">The sequence shown here is derived from an EMBL/GenBank/DDBJ whole genome shotgun (WGS) entry which is preliminary data.</text>
</comment>
<evidence type="ECO:0000313" key="3">
    <source>
        <dbReference type="Proteomes" id="UP001501578"/>
    </source>
</evidence>